<dbReference type="EMBL" id="BQKI01000001">
    <property type="protein sequence ID" value="GJM86896.1"/>
    <property type="molecule type" value="Genomic_DNA"/>
</dbReference>
<dbReference type="AlphaFoldDB" id="A0AAV5BKF8"/>
<name>A0AAV5BKF8_ELECO</name>
<protein>
    <submittedName>
        <fullName evidence="2">Uncharacterized protein</fullName>
    </submittedName>
</protein>
<feature type="compositionally biased region" description="Basic and acidic residues" evidence="1">
    <location>
        <begin position="85"/>
        <end position="106"/>
    </location>
</feature>
<organism evidence="2 3">
    <name type="scientific">Eleusine coracana subsp. coracana</name>
    <dbReference type="NCBI Taxonomy" id="191504"/>
    <lineage>
        <taxon>Eukaryota</taxon>
        <taxon>Viridiplantae</taxon>
        <taxon>Streptophyta</taxon>
        <taxon>Embryophyta</taxon>
        <taxon>Tracheophyta</taxon>
        <taxon>Spermatophyta</taxon>
        <taxon>Magnoliopsida</taxon>
        <taxon>Liliopsida</taxon>
        <taxon>Poales</taxon>
        <taxon>Poaceae</taxon>
        <taxon>PACMAD clade</taxon>
        <taxon>Chloridoideae</taxon>
        <taxon>Cynodonteae</taxon>
        <taxon>Eleusininae</taxon>
        <taxon>Eleusine</taxon>
    </lineage>
</organism>
<reference evidence="2" key="1">
    <citation type="journal article" date="2018" name="DNA Res.">
        <title>Multiple hybrid de novo genome assembly of finger millet, an orphan allotetraploid crop.</title>
        <authorList>
            <person name="Hatakeyama M."/>
            <person name="Aluri S."/>
            <person name="Balachadran M.T."/>
            <person name="Sivarajan S.R."/>
            <person name="Patrignani A."/>
            <person name="Gruter S."/>
            <person name="Poveda L."/>
            <person name="Shimizu-Inatsugi R."/>
            <person name="Baeten J."/>
            <person name="Francoijs K.J."/>
            <person name="Nataraja K.N."/>
            <person name="Reddy Y.A.N."/>
            <person name="Phadnis S."/>
            <person name="Ravikumar R.L."/>
            <person name="Schlapbach R."/>
            <person name="Sreeman S.M."/>
            <person name="Shimizu K.K."/>
        </authorList>
    </citation>
    <scope>NUCLEOTIDE SEQUENCE</scope>
</reference>
<evidence type="ECO:0000256" key="1">
    <source>
        <dbReference type="SAM" id="MobiDB-lite"/>
    </source>
</evidence>
<gene>
    <name evidence="2" type="primary">ga02796</name>
    <name evidence="2" type="ORF">PR202_ga02796</name>
</gene>
<sequence>MGQRAAEPPNRPATVGSDPHRACLLEAANLAPRPAHAAPPSELPCLRLRPAQLPAPELASEMSGPARGFAYVQILARGGKRRRNQIQEKESGSDGWDGGKKESGSK</sequence>
<proteinExistence type="predicted"/>
<reference evidence="2" key="2">
    <citation type="submission" date="2021-12" db="EMBL/GenBank/DDBJ databases">
        <title>Resequencing data analysis of finger millet.</title>
        <authorList>
            <person name="Hatakeyama M."/>
            <person name="Aluri S."/>
            <person name="Balachadran M.T."/>
            <person name="Sivarajan S.R."/>
            <person name="Poveda L."/>
            <person name="Shimizu-Inatsugi R."/>
            <person name="Schlapbach R."/>
            <person name="Sreeman S.M."/>
            <person name="Shimizu K.K."/>
        </authorList>
    </citation>
    <scope>NUCLEOTIDE SEQUENCE</scope>
</reference>
<keyword evidence="3" id="KW-1185">Reference proteome</keyword>
<accession>A0AAV5BKF8</accession>
<evidence type="ECO:0000313" key="2">
    <source>
        <dbReference type="EMBL" id="GJM86896.1"/>
    </source>
</evidence>
<evidence type="ECO:0000313" key="3">
    <source>
        <dbReference type="Proteomes" id="UP001054889"/>
    </source>
</evidence>
<comment type="caution">
    <text evidence="2">The sequence shown here is derived from an EMBL/GenBank/DDBJ whole genome shotgun (WGS) entry which is preliminary data.</text>
</comment>
<dbReference type="Proteomes" id="UP001054889">
    <property type="component" value="Unassembled WGS sequence"/>
</dbReference>
<feature type="region of interest" description="Disordered" evidence="1">
    <location>
        <begin position="78"/>
        <end position="106"/>
    </location>
</feature>